<dbReference type="EMBL" id="CCKQ01017932">
    <property type="protein sequence ID" value="CDW89852.1"/>
    <property type="molecule type" value="Genomic_DNA"/>
</dbReference>
<dbReference type="PANTHER" id="PTHR24114">
    <property type="entry name" value="LEUCINE RICH REPEAT FAMILY PROTEIN"/>
    <property type="match status" value="1"/>
</dbReference>
<gene>
    <name evidence="2" type="primary">Contig6445.g6903</name>
    <name evidence="2" type="ORF">STYLEM_18992</name>
</gene>
<dbReference type="Gene3D" id="3.80.10.10">
    <property type="entry name" value="Ribonuclease Inhibitor"/>
    <property type="match status" value="2"/>
</dbReference>
<evidence type="ECO:0000256" key="1">
    <source>
        <dbReference type="SAM" id="MobiDB-lite"/>
    </source>
</evidence>
<accession>A0A078B9A9</accession>
<dbReference type="Proteomes" id="UP000039865">
    <property type="component" value="Unassembled WGS sequence"/>
</dbReference>
<dbReference type="InterPro" id="IPR052394">
    <property type="entry name" value="LRR-containing"/>
</dbReference>
<sequence>MDKSIQINLKLNSQTTNSSNVRLNKYKHRNSKDKFKTEQKANPLNTERSIQLTNPGGSIENSYETSLFKVKFKNHQISTSNNIDNSLAADFDLPTISQNRLKMQASVYDPLLEQSQSVQFADLKLDLQLNNMIQSHEHNLNRINYSKFMKQKPVASQNSKLKEKYENSQHYSQSNTPVMISPRLDELNPIKVMKNNDRINKTSDRQNIEKQRNVINNMIANSRGTMPSLFKHEFYDETKQDELEKILQKKLQQNAILKKKGRKKYNTNQEQSCEKKASAILNLSQIPYLHLGKVTMKNIEMRNEQDKFSVLKNEYSEDNDNYPKSRKIQTQNNKDASLHRNNQYHQSPIINHKGDKFENSQQYSSNRQDNGEFISEVDQIMQDQKYLKGLREIKDFEFKMSQMDNQLDHQLSTIGETFDSNDRTIKEQDNKIKNIVKAQGRMSPKNRTRSPKRRTTDMKVKQKNHSPKNRIAFMQKVPLMKSSNDEFSQIMKEINFHGSFKIDQVGGMDIRSPQSKLSRKSRFREDERSASDYYQKLFQQTQGANSTKYEWNKNDYMGQVQNQQSVYDLVGNSEMPLSMVELKKMQQDQEAIEQAEIENIISQLLEANIESHKQNGFESRLSRSITNNFDDYASYEHAKDSKMNFFRQCQQELVLALPILNKIRSKTLYLQGYMLNIGHCKALSVAFRFFDSLMTRLHLENNNIKDEQFKDMLEGLNYVTDLKSIIYKSNEFGSKSLKMLKPLIAKSLPYHLEELRIINCKISSTTTDELLNCLYDRCFLRKLALVNANLQESGMKTLINYLQESRLTDLDISWNGLKPQSMVEFIQVIGLNRQLSYLNISWNSMLEKNGLTMDYGNAGGARRSQEGSKDGLFKAMQRQLKMKAHTNNKNDVQTNIMINISNFIKYNKNLLHIDLSNTGMTEDMLWNLGTAMRRSRSMVSMHLSGNPGSPRQEEIQEGVQLKQVFQHKKQAGMAIETEKIDSDNKKLIFQRFLGHKAEMPFSGQWQMLTEPLHDHCWVCDKWTYTLIFWSPNIGYFSSIEIDMLQREKILEQVREYNPDENRGASNNPSLYGSFTNWKKKELLKIEQFCQIIDKDPPDLYTILRRKKLIGKEFSTYEELPDQLKKQFDPELKDHIKNHYRKSFKEVIMKNSLYRRPYLVNGQFLERFSDRTQEQLYVYPCFIRAGKHSYIVKNTDDDYFLHKMIAPFREEDIPVYIKQSKMKVFSRVFKKETSVFRDWKEDNDQILARCCDHDYKYWKIPRFVKDPGEVCKSINHLIYLQQQKCFDYVIQNFTKLKEIFITIASRSSFPNISWIDFTTFCEQCKVLDKNVVLATIDRLFIATNVEIESTSDSPDKSLCRYEFFEILVRLANAKYKEPGIVATHSEAFRKILEEHILPNAFVHPWQEFRDKQIWTIEVSDTLEVNLDGLKKVYAKYFDPRKKYMSMQDGLNLMMRDTAVGLIEKDAIFCYGMCKMTCINEAVDSSKHYKILQFVELLEYICRVADYKFRNNDDMNLVQKIEIVLEDVLALVDVKRKDVNIKVDDESESDDDY</sequence>
<organism evidence="2 3">
    <name type="scientific">Stylonychia lemnae</name>
    <name type="common">Ciliate</name>
    <dbReference type="NCBI Taxonomy" id="5949"/>
    <lineage>
        <taxon>Eukaryota</taxon>
        <taxon>Sar</taxon>
        <taxon>Alveolata</taxon>
        <taxon>Ciliophora</taxon>
        <taxon>Intramacronucleata</taxon>
        <taxon>Spirotrichea</taxon>
        <taxon>Stichotrichia</taxon>
        <taxon>Sporadotrichida</taxon>
        <taxon>Oxytrichidae</taxon>
        <taxon>Stylonychinae</taxon>
        <taxon>Stylonychia</taxon>
    </lineage>
</organism>
<dbReference type="OrthoDB" id="312968at2759"/>
<feature type="compositionally biased region" description="Basic residues" evidence="1">
    <location>
        <begin position="444"/>
        <end position="453"/>
    </location>
</feature>
<reference evidence="2 3" key="1">
    <citation type="submission" date="2014-06" db="EMBL/GenBank/DDBJ databases">
        <authorList>
            <person name="Swart Estienne"/>
        </authorList>
    </citation>
    <scope>NUCLEOTIDE SEQUENCE [LARGE SCALE GENOMIC DNA]</scope>
    <source>
        <strain evidence="2 3">130c</strain>
    </source>
</reference>
<dbReference type="InParanoid" id="A0A078B9A9"/>
<evidence type="ECO:0000313" key="3">
    <source>
        <dbReference type="Proteomes" id="UP000039865"/>
    </source>
</evidence>
<proteinExistence type="predicted"/>
<name>A0A078B9A9_STYLE</name>
<dbReference type="InterPro" id="IPR032675">
    <property type="entry name" value="LRR_dom_sf"/>
</dbReference>
<feature type="compositionally biased region" description="Polar residues" evidence="1">
    <location>
        <begin position="40"/>
        <end position="57"/>
    </location>
</feature>
<dbReference type="PANTHER" id="PTHR24114:SF2">
    <property type="entry name" value="F-BOX DOMAIN-CONTAINING PROTEIN-RELATED"/>
    <property type="match status" value="1"/>
</dbReference>
<protein>
    <recommendedName>
        <fullName evidence="4">Leucine Rich Repeat family protein</fullName>
    </recommendedName>
</protein>
<feature type="region of interest" description="Disordered" evidence="1">
    <location>
        <begin position="439"/>
        <end position="466"/>
    </location>
</feature>
<dbReference type="SUPFAM" id="SSF52047">
    <property type="entry name" value="RNI-like"/>
    <property type="match status" value="1"/>
</dbReference>
<feature type="region of interest" description="Disordered" evidence="1">
    <location>
        <begin position="29"/>
        <end position="57"/>
    </location>
</feature>
<keyword evidence="3" id="KW-1185">Reference proteome</keyword>
<evidence type="ECO:0008006" key="4">
    <source>
        <dbReference type="Google" id="ProtNLM"/>
    </source>
</evidence>
<evidence type="ECO:0000313" key="2">
    <source>
        <dbReference type="EMBL" id="CDW89852.1"/>
    </source>
</evidence>